<dbReference type="Pfam" id="PF25183">
    <property type="entry name" value="OMP_b-brl_4"/>
    <property type="match status" value="2"/>
</dbReference>
<evidence type="ECO:0000256" key="3">
    <source>
        <dbReference type="ARBA" id="ARBA00022452"/>
    </source>
</evidence>
<sequence length="986" mass="109078">MKPDSRHLARPSLLACALAACLGCVAAPAVAQSTAATVRGRVADAAGAQVTATNTATGLTRSVRANADGRYVLPGLPPGTYRIEVSADGRTSSRTVTLQVGQTATLDLDVADAAPAGPATTLERVVAVGEALPETRTSEIATYVSNRQIEALPQGTRNFLAFADVVPGVQFIRDGAGNTRLRGGAQPHGAINVYIDGVGQKDYVLPGGITGQDTSRGNPFPQSAIGEYKVITQNYKAEFDQISSAAVVAATRSGSNEFEGDFFWDRTSTDWRDPTPAEERSGVKTESKEEQYGVSLGGPILADRLHFFVAYEAKEYVTPKTVFLPGSSFYSPDDVPADLRALVGGTSSPFKQDMYFGKLSWSIDDANFVEFSAQVRREEETVRNGGQDSPRYATVNANDIDRYDLRYQYSGSRWLNDLHITHEDTAWAPQPLSSGNGYILTAAELTPTERRQVVEILRDGASPNNQRKGQKGWSVQNDVTFTGWAGHTLKMGVKFKEVEVNAIERHFANPQFYYDVNLSTTQPYRVEFATGVPGTREGFTTSKNRQFGLYIQDDWEVNEHLTLNLGVRWDYETSPTYEDYVTPATLAAQLRAWPNINNANAGYDIDDYISTGNNREPFKDAWQPRVGFSYDLNADQRHVIFGGAGRAYDRNVFDYLQVEVNRTSYGRYSFYFTDADGVCRQASGCVPWDPDYLNPGVLAELARTVTLPREWFLNNNGLKVPYSDQFSLGMRNVFPMFGHDWLSEVTLSHIRSKDGIAFRLGNRRPDGSYFAPGTSWGAPWGFDPPFGRIILVDNMLGTRTNALLTKLEKPYTRESGWGVTLAYTYTDAEQNSNVDGWPGLFDYPDTEGFGWLPARGVARHRLVGTAIWDGPWGLTLSTKLTLESPKPRVGVNCLPGGDACFVDWYRPEGTYGLRQWDLSLAKEWDTGSDVKLRVRADVLNVTNARNWAGYDDWWGFAGVPNPNFGRHNDDIVLPTRTFKLSFGLSW</sequence>
<keyword evidence="3" id="KW-1134">Transmembrane beta strand</keyword>
<feature type="domain" description="TonB-dependent transporter Oar-like beta-barrel" evidence="9">
    <location>
        <begin position="342"/>
        <end position="873"/>
    </location>
</feature>
<dbReference type="Proteomes" id="UP000636453">
    <property type="component" value="Unassembled WGS sequence"/>
</dbReference>
<dbReference type="InterPro" id="IPR039426">
    <property type="entry name" value="TonB-dep_rcpt-like"/>
</dbReference>
<dbReference type="InterPro" id="IPR013784">
    <property type="entry name" value="Carb-bd-like_fold"/>
</dbReference>
<gene>
    <name evidence="10" type="ORF">GCM10007167_24480</name>
</gene>
<evidence type="ECO:0000256" key="2">
    <source>
        <dbReference type="ARBA" id="ARBA00022448"/>
    </source>
</evidence>
<dbReference type="Gene3D" id="2.40.170.20">
    <property type="entry name" value="TonB-dependent receptor, beta-barrel domain"/>
    <property type="match status" value="1"/>
</dbReference>
<evidence type="ECO:0000259" key="9">
    <source>
        <dbReference type="Pfam" id="PF25183"/>
    </source>
</evidence>
<dbReference type="GO" id="GO:0015344">
    <property type="term" value="F:siderophore uptake transmembrane transporter activity"/>
    <property type="evidence" value="ECO:0007669"/>
    <property type="project" value="TreeGrafter"/>
</dbReference>
<evidence type="ECO:0000256" key="8">
    <source>
        <dbReference type="SAM" id="SignalP"/>
    </source>
</evidence>
<dbReference type="Gene3D" id="2.60.40.1120">
    <property type="entry name" value="Carboxypeptidase-like, regulatory domain"/>
    <property type="match status" value="1"/>
</dbReference>
<dbReference type="GO" id="GO:0030246">
    <property type="term" value="F:carbohydrate binding"/>
    <property type="evidence" value="ECO:0007669"/>
    <property type="project" value="InterPro"/>
</dbReference>
<feature type="region of interest" description="Disordered" evidence="7">
    <location>
        <begin position="267"/>
        <end position="289"/>
    </location>
</feature>
<keyword evidence="4" id="KW-0812">Transmembrane</keyword>
<dbReference type="EMBL" id="BNCF01000016">
    <property type="protein sequence ID" value="GHE41664.1"/>
    <property type="molecule type" value="Genomic_DNA"/>
</dbReference>
<dbReference type="RefSeq" id="WP_146471975.1">
    <property type="nucleotide sequence ID" value="NZ_BNCF01000016.1"/>
</dbReference>
<organism evidence="10 11">
    <name type="scientific">Vulcaniibacterium thermophilum</name>
    <dbReference type="NCBI Taxonomy" id="1169913"/>
    <lineage>
        <taxon>Bacteria</taxon>
        <taxon>Pseudomonadati</taxon>
        <taxon>Pseudomonadota</taxon>
        <taxon>Gammaproteobacteria</taxon>
        <taxon>Lysobacterales</taxon>
        <taxon>Lysobacteraceae</taxon>
        <taxon>Vulcaniibacterium</taxon>
    </lineage>
</organism>
<comment type="subcellular location">
    <subcellularLocation>
        <location evidence="1">Cell outer membrane</location>
        <topology evidence="1">Multi-pass membrane protein</topology>
    </subcellularLocation>
</comment>
<feature type="chain" id="PRO_5037940460" evidence="8">
    <location>
        <begin position="32"/>
        <end position="986"/>
    </location>
</feature>
<proteinExistence type="predicted"/>
<feature type="domain" description="TonB-dependent transporter Oar-like beta-barrel" evidence="9">
    <location>
        <begin position="251"/>
        <end position="322"/>
    </location>
</feature>
<name>A0A918ZB75_9GAMM</name>
<dbReference type="InterPro" id="IPR057601">
    <property type="entry name" value="Oar-like_b-barrel"/>
</dbReference>
<keyword evidence="5" id="KW-0472">Membrane</keyword>
<evidence type="ECO:0000256" key="6">
    <source>
        <dbReference type="ARBA" id="ARBA00023237"/>
    </source>
</evidence>
<evidence type="ECO:0000313" key="11">
    <source>
        <dbReference type="Proteomes" id="UP000636453"/>
    </source>
</evidence>
<comment type="caution">
    <text evidence="10">The sequence shown here is derived from an EMBL/GenBank/DDBJ whole genome shotgun (WGS) entry which is preliminary data.</text>
</comment>
<keyword evidence="6" id="KW-0998">Cell outer membrane</keyword>
<keyword evidence="8" id="KW-0732">Signal</keyword>
<dbReference type="PANTHER" id="PTHR30069">
    <property type="entry name" value="TONB-DEPENDENT OUTER MEMBRANE RECEPTOR"/>
    <property type="match status" value="1"/>
</dbReference>
<keyword evidence="11" id="KW-1185">Reference proteome</keyword>
<dbReference type="PROSITE" id="PS51257">
    <property type="entry name" value="PROKAR_LIPOPROTEIN"/>
    <property type="match status" value="1"/>
</dbReference>
<evidence type="ECO:0000256" key="1">
    <source>
        <dbReference type="ARBA" id="ARBA00004571"/>
    </source>
</evidence>
<dbReference type="GO" id="GO:0044718">
    <property type="term" value="P:siderophore transmembrane transport"/>
    <property type="evidence" value="ECO:0007669"/>
    <property type="project" value="TreeGrafter"/>
</dbReference>
<accession>A0A918ZB75</accession>
<dbReference type="SUPFAM" id="SSF49452">
    <property type="entry name" value="Starch-binding domain-like"/>
    <property type="match status" value="1"/>
</dbReference>
<protein>
    <submittedName>
        <fullName evidence="10">Membrane protein</fullName>
    </submittedName>
</protein>
<dbReference type="PANTHER" id="PTHR30069:SF46">
    <property type="entry name" value="OAR PROTEIN"/>
    <property type="match status" value="1"/>
</dbReference>
<dbReference type="SUPFAM" id="SSF56935">
    <property type="entry name" value="Porins"/>
    <property type="match status" value="1"/>
</dbReference>
<reference evidence="10" key="2">
    <citation type="submission" date="2020-09" db="EMBL/GenBank/DDBJ databases">
        <authorList>
            <person name="Sun Q."/>
            <person name="Kim S."/>
        </authorList>
    </citation>
    <scope>NUCLEOTIDE SEQUENCE</scope>
    <source>
        <strain evidence="10">KCTC 32020</strain>
    </source>
</reference>
<dbReference type="Pfam" id="PF13620">
    <property type="entry name" value="CarboxypepD_reg"/>
    <property type="match status" value="1"/>
</dbReference>
<dbReference type="InterPro" id="IPR036942">
    <property type="entry name" value="Beta-barrel_TonB_sf"/>
</dbReference>
<dbReference type="AlphaFoldDB" id="A0A918ZB75"/>
<keyword evidence="2" id="KW-0813">Transport</keyword>
<evidence type="ECO:0000256" key="7">
    <source>
        <dbReference type="SAM" id="MobiDB-lite"/>
    </source>
</evidence>
<dbReference type="OrthoDB" id="9768147at2"/>
<dbReference type="GO" id="GO:0009279">
    <property type="term" value="C:cell outer membrane"/>
    <property type="evidence" value="ECO:0007669"/>
    <property type="project" value="UniProtKB-SubCell"/>
</dbReference>
<feature type="signal peptide" evidence="8">
    <location>
        <begin position="1"/>
        <end position="31"/>
    </location>
</feature>
<evidence type="ECO:0000313" key="10">
    <source>
        <dbReference type="EMBL" id="GHE41664.1"/>
    </source>
</evidence>
<evidence type="ECO:0000256" key="4">
    <source>
        <dbReference type="ARBA" id="ARBA00022692"/>
    </source>
</evidence>
<reference evidence="10" key="1">
    <citation type="journal article" date="2014" name="Int. J. Syst. Evol. Microbiol.">
        <title>Complete genome sequence of Corynebacterium casei LMG S-19264T (=DSM 44701T), isolated from a smear-ripened cheese.</title>
        <authorList>
            <consortium name="US DOE Joint Genome Institute (JGI-PGF)"/>
            <person name="Walter F."/>
            <person name="Albersmeier A."/>
            <person name="Kalinowski J."/>
            <person name="Ruckert C."/>
        </authorList>
    </citation>
    <scope>NUCLEOTIDE SEQUENCE</scope>
    <source>
        <strain evidence="10">KCTC 32020</strain>
    </source>
</reference>
<evidence type="ECO:0000256" key="5">
    <source>
        <dbReference type="ARBA" id="ARBA00023136"/>
    </source>
</evidence>